<keyword evidence="2" id="KW-1185">Reference proteome</keyword>
<gene>
    <name evidence="1" type="ORF">ACFSQW_01790</name>
</gene>
<dbReference type="EMBL" id="JBHULD010000003">
    <property type="protein sequence ID" value="MFD2553105.1"/>
    <property type="molecule type" value="Genomic_DNA"/>
</dbReference>
<name>A0ABW5KYY2_9SPHI</name>
<dbReference type="Proteomes" id="UP001597440">
    <property type="component" value="Unassembled WGS sequence"/>
</dbReference>
<sequence>MKRIVLGILSIFMLSCAKDKGNYDYKDVNKVSVEAGATSFVAQQLEELVITPVLSESIASAGDSYTYEWTAYPVVAEVSQSGVKQEEPKPILLSKEKDLKEVIKLSPNSYFLQYVVTNTKTGLKAINRYPLTVNGAFYEGWLVMSNVNDKAQLSFIRKDNQTFLNPIKDINGLDLEGKGLKTYSGIISKMDHLYVFTDQTSYQFNANDFNLLKTEDDLFLNKLRFTDPYYTVNDINSDQYIINGGKVHADISADFGAPGKYSGAFGGEDADLFPYFFAAGKQIYNSFYDNKHKRFLFADYNSRVLRAFTPIVGASYDVTNVGKTMIAADLGMDGAYYTVMKDASGYYYYGYNPSLKTPADTNWAIQNSPALEKATAFAASSSLKHLYYTTDQAIYLYDIMANSSRKLYEFPANKKIKDIKMYKAKSWSAYRDPLYNRRLVVGTYDGKEGEVFFFDLTPTGDIEGGKYVQSFGDFGDIVQLNYRNPKE</sequence>
<proteinExistence type="predicted"/>
<dbReference type="PROSITE" id="PS51257">
    <property type="entry name" value="PROKAR_LIPOPROTEIN"/>
    <property type="match status" value="1"/>
</dbReference>
<comment type="caution">
    <text evidence="1">The sequence shown here is derived from an EMBL/GenBank/DDBJ whole genome shotgun (WGS) entry which is preliminary data.</text>
</comment>
<dbReference type="Pfam" id="PF16407">
    <property type="entry name" value="PKD_2"/>
    <property type="match status" value="1"/>
</dbReference>
<reference evidence="2" key="1">
    <citation type="journal article" date="2019" name="Int. J. Syst. Evol. Microbiol.">
        <title>The Global Catalogue of Microorganisms (GCM) 10K type strain sequencing project: providing services to taxonomists for standard genome sequencing and annotation.</title>
        <authorList>
            <consortium name="The Broad Institute Genomics Platform"/>
            <consortium name="The Broad Institute Genome Sequencing Center for Infectious Disease"/>
            <person name="Wu L."/>
            <person name="Ma J."/>
        </authorList>
    </citation>
    <scope>NUCLEOTIDE SEQUENCE [LARGE SCALE GENOMIC DNA]</scope>
    <source>
        <strain evidence="2">KCTC 52298</strain>
    </source>
</reference>
<protein>
    <submittedName>
        <fullName evidence="1">PKD-like family lipoprotein</fullName>
    </submittedName>
</protein>
<accession>A0ABW5KYY2</accession>
<evidence type="ECO:0000313" key="2">
    <source>
        <dbReference type="Proteomes" id="UP001597440"/>
    </source>
</evidence>
<organism evidence="1 2">
    <name type="scientific">Sphingobacterium tabacisoli</name>
    <dbReference type="NCBI Taxonomy" id="2044855"/>
    <lineage>
        <taxon>Bacteria</taxon>
        <taxon>Pseudomonadati</taxon>
        <taxon>Bacteroidota</taxon>
        <taxon>Sphingobacteriia</taxon>
        <taxon>Sphingobacteriales</taxon>
        <taxon>Sphingobacteriaceae</taxon>
        <taxon>Sphingobacterium</taxon>
    </lineage>
</organism>
<dbReference type="InterPro" id="IPR032183">
    <property type="entry name" value="PKD-like"/>
</dbReference>
<dbReference type="RefSeq" id="WP_210356400.1">
    <property type="nucleotide sequence ID" value="NZ_JAEQMU010000009.1"/>
</dbReference>
<evidence type="ECO:0000313" key="1">
    <source>
        <dbReference type="EMBL" id="MFD2553105.1"/>
    </source>
</evidence>